<evidence type="ECO:0000256" key="1">
    <source>
        <dbReference type="SAM" id="Phobius"/>
    </source>
</evidence>
<protein>
    <recommendedName>
        <fullName evidence="2">DUF7144 domain-containing protein</fullName>
    </recommendedName>
</protein>
<comment type="caution">
    <text evidence="3">The sequence shown here is derived from an EMBL/GenBank/DDBJ whole genome shotgun (WGS) entry which is preliminary data.</text>
</comment>
<dbReference type="OrthoDB" id="4482242at2"/>
<keyword evidence="1" id="KW-0812">Transmembrane</keyword>
<dbReference type="Pfam" id="PF23636">
    <property type="entry name" value="DUF7144"/>
    <property type="match status" value="1"/>
</dbReference>
<proteinExistence type="predicted"/>
<feature type="transmembrane region" description="Helical" evidence="1">
    <location>
        <begin position="21"/>
        <end position="41"/>
    </location>
</feature>
<accession>A0A543GIS1</accession>
<keyword evidence="1" id="KW-1133">Transmembrane helix</keyword>
<organism evidence="3 4">
    <name type="scientific">Pseudonocardia cypriaca</name>
    <dbReference type="NCBI Taxonomy" id="882449"/>
    <lineage>
        <taxon>Bacteria</taxon>
        <taxon>Bacillati</taxon>
        <taxon>Actinomycetota</taxon>
        <taxon>Actinomycetes</taxon>
        <taxon>Pseudonocardiales</taxon>
        <taxon>Pseudonocardiaceae</taxon>
        <taxon>Pseudonocardia</taxon>
    </lineage>
</organism>
<dbReference type="EMBL" id="VFPH01000001">
    <property type="protein sequence ID" value="TQM45956.1"/>
    <property type="molecule type" value="Genomic_DNA"/>
</dbReference>
<dbReference type="AlphaFoldDB" id="A0A543GIS1"/>
<gene>
    <name evidence="3" type="ORF">FB388_3358</name>
</gene>
<dbReference type="Proteomes" id="UP000319818">
    <property type="component" value="Unassembled WGS sequence"/>
</dbReference>
<dbReference type="InterPro" id="IPR055568">
    <property type="entry name" value="DUF7144"/>
</dbReference>
<feature type="domain" description="DUF7144" evidence="2">
    <location>
        <begin position="25"/>
        <end position="137"/>
    </location>
</feature>
<feature type="transmembrane region" description="Helical" evidence="1">
    <location>
        <begin position="61"/>
        <end position="80"/>
    </location>
</feature>
<evidence type="ECO:0000313" key="4">
    <source>
        <dbReference type="Proteomes" id="UP000319818"/>
    </source>
</evidence>
<keyword evidence="1" id="KW-0472">Membrane</keyword>
<keyword evidence="4" id="KW-1185">Reference proteome</keyword>
<evidence type="ECO:0000313" key="3">
    <source>
        <dbReference type="EMBL" id="TQM45956.1"/>
    </source>
</evidence>
<feature type="transmembrane region" description="Helical" evidence="1">
    <location>
        <begin position="92"/>
        <end position="111"/>
    </location>
</feature>
<evidence type="ECO:0000259" key="2">
    <source>
        <dbReference type="Pfam" id="PF23636"/>
    </source>
</evidence>
<sequence>MSAEIPSRSTRSRRSPKHAWMNGYTVFAVAIMLVLGLWQVLAGLMAVVRDGLYTATAGYTYAFSIAGWGWLVLLLGVLIGGTAIPVLQGRSWGDTVAILLACLSLIANFLLIPFYPIWSLSIISLGVTLIWALTTPDRNVA</sequence>
<name>A0A543GIS1_9PSEU</name>
<reference evidence="3 4" key="1">
    <citation type="submission" date="2019-06" db="EMBL/GenBank/DDBJ databases">
        <title>Sequencing the genomes of 1000 actinobacteria strains.</title>
        <authorList>
            <person name="Klenk H.-P."/>
        </authorList>
    </citation>
    <scope>NUCLEOTIDE SEQUENCE [LARGE SCALE GENOMIC DNA]</scope>
    <source>
        <strain evidence="3 4">DSM 45511</strain>
    </source>
</reference>